<keyword evidence="1" id="KW-0805">Transcription regulation</keyword>
<dbReference type="STRING" id="320771.Cflav_PD1702"/>
<reference evidence="6 7" key="1">
    <citation type="journal article" date="2011" name="J. Bacteriol.">
        <title>Genome sequence of 'Pedosphaera parvula' Ellin514, an aerobic Verrucomicrobial isolate from pasture soil.</title>
        <authorList>
            <person name="Kant R."/>
            <person name="van Passel M.W."/>
            <person name="Sangwan P."/>
            <person name="Palva A."/>
            <person name="Lucas S."/>
            <person name="Copeland A."/>
            <person name="Lapidus A."/>
            <person name="Glavina Del Rio T."/>
            <person name="Dalin E."/>
            <person name="Tice H."/>
            <person name="Bruce D."/>
            <person name="Goodwin L."/>
            <person name="Pitluck S."/>
            <person name="Chertkov O."/>
            <person name="Larimer F.W."/>
            <person name="Land M.L."/>
            <person name="Hauser L."/>
            <person name="Brettin T.S."/>
            <person name="Detter J.C."/>
            <person name="Han S."/>
            <person name="de Vos W.M."/>
            <person name="Janssen P.H."/>
            <person name="Smidt H."/>
        </authorList>
    </citation>
    <scope>NUCLEOTIDE SEQUENCE [LARGE SCALE GENOMIC DNA]</scope>
    <source>
        <strain evidence="6 7">Ellin514</strain>
    </source>
</reference>
<dbReference type="InterPro" id="IPR009057">
    <property type="entry name" value="Homeodomain-like_sf"/>
</dbReference>
<dbReference type="GO" id="GO:0003677">
    <property type="term" value="F:DNA binding"/>
    <property type="evidence" value="ECO:0007669"/>
    <property type="project" value="UniProtKB-UniRule"/>
</dbReference>
<dbReference type="PROSITE" id="PS50977">
    <property type="entry name" value="HTH_TETR_2"/>
    <property type="match status" value="1"/>
</dbReference>
<gene>
    <name evidence="6" type="ORF">Cflav_PD1702</name>
</gene>
<evidence type="ECO:0000256" key="2">
    <source>
        <dbReference type="ARBA" id="ARBA00023125"/>
    </source>
</evidence>
<dbReference type="OrthoDB" id="9814703at2"/>
<dbReference type="InterPro" id="IPR001647">
    <property type="entry name" value="HTH_TetR"/>
</dbReference>
<dbReference type="EMBL" id="ABOX02000036">
    <property type="protein sequence ID" value="EEF58869.1"/>
    <property type="molecule type" value="Genomic_DNA"/>
</dbReference>
<comment type="caution">
    <text evidence="6">The sequence shown here is derived from an EMBL/GenBank/DDBJ whole genome shotgun (WGS) entry which is preliminary data.</text>
</comment>
<dbReference type="Pfam" id="PF16925">
    <property type="entry name" value="TetR_C_13"/>
    <property type="match status" value="1"/>
</dbReference>
<name>B9XMU4_PEDPL</name>
<dbReference type="Gene3D" id="1.10.357.10">
    <property type="entry name" value="Tetracycline Repressor, domain 2"/>
    <property type="match status" value="1"/>
</dbReference>
<dbReference type="PANTHER" id="PTHR47506:SF1">
    <property type="entry name" value="HTH-TYPE TRANSCRIPTIONAL REGULATOR YJDC"/>
    <property type="match status" value="1"/>
</dbReference>
<dbReference type="AlphaFoldDB" id="B9XMU4"/>
<feature type="domain" description="HTH tetR-type" evidence="5">
    <location>
        <begin position="5"/>
        <end position="65"/>
    </location>
</feature>
<evidence type="ECO:0000256" key="1">
    <source>
        <dbReference type="ARBA" id="ARBA00023015"/>
    </source>
</evidence>
<dbReference type="SUPFAM" id="SSF48498">
    <property type="entry name" value="Tetracyclin repressor-like, C-terminal domain"/>
    <property type="match status" value="1"/>
</dbReference>
<protein>
    <submittedName>
        <fullName evidence="6">Transcriptional regulator, TetR family</fullName>
    </submittedName>
</protein>
<evidence type="ECO:0000259" key="5">
    <source>
        <dbReference type="PROSITE" id="PS50977"/>
    </source>
</evidence>
<sequence length="204" mass="22630">MSRCSDAKERLMGAVSELIWTGSYGSTTIDQICEKAGVKKGSFYYFFDSKSDLAIAALDANFKAKKAQLDSNFSPTVPPLERIRCLCDTCYQFQLEARQKYGSVLGCPLCTLGTEVSTQDEKLRAKIQEILEYHGKYVESAIRDAHAQGQIHAPDAAATARMIEAYYDGMLTQARIKNDVEILKEVPTGVFKLLGVTEQRPLVV</sequence>
<evidence type="ECO:0000313" key="6">
    <source>
        <dbReference type="EMBL" id="EEF58869.1"/>
    </source>
</evidence>
<proteinExistence type="predicted"/>
<accession>B9XMU4</accession>
<evidence type="ECO:0000256" key="3">
    <source>
        <dbReference type="ARBA" id="ARBA00023163"/>
    </source>
</evidence>
<keyword evidence="3" id="KW-0804">Transcription</keyword>
<dbReference type="SUPFAM" id="SSF46689">
    <property type="entry name" value="Homeodomain-like"/>
    <property type="match status" value="1"/>
</dbReference>
<dbReference type="RefSeq" id="WP_007417133.1">
    <property type="nucleotide sequence ID" value="NZ_ABOX02000036.1"/>
</dbReference>
<organism evidence="6 7">
    <name type="scientific">Pedosphaera parvula (strain Ellin514)</name>
    <dbReference type="NCBI Taxonomy" id="320771"/>
    <lineage>
        <taxon>Bacteria</taxon>
        <taxon>Pseudomonadati</taxon>
        <taxon>Verrucomicrobiota</taxon>
        <taxon>Pedosphaerae</taxon>
        <taxon>Pedosphaerales</taxon>
        <taxon>Pedosphaeraceae</taxon>
        <taxon>Pedosphaera</taxon>
    </lineage>
</organism>
<keyword evidence="2 4" id="KW-0238">DNA-binding</keyword>
<evidence type="ECO:0000256" key="4">
    <source>
        <dbReference type="PROSITE-ProRule" id="PRU00335"/>
    </source>
</evidence>
<dbReference type="Proteomes" id="UP000003688">
    <property type="component" value="Unassembled WGS sequence"/>
</dbReference>
<evidence type="ECO:0000313" key="7">
    <source>
        <dbReference type="Proteomes" id="UP000003688"/>
    </source>
</evidence>
<keyword evidence="7" id="KW-1185">Reference proteome</keyword>
<dbReference type="InterPro" id="IPR036271">
    <property type="entry name" value="Tet_transcr_reg_TetR-rel_C_sf"/>
</dbReference>
<feature type="DNA-binding region" description="H-T-H motif" evidence="4">
    <location>
        <begin position="28"/>
        <end position="47"/>
    </location>
</feature>
<dbReference type="Pfam" id="PF00440">
    <property type="entry name" value="TetR_N"/>
    <property type="match status" value="1"/>
</dbReference>
<dbReference type="PRINTS" id="PR00455">
    <property type="entry name" value="HTHTETR"/>
</dbReference>
<dbReference type="InterPro" id="IPR011075">
    <property type="entry name" value="TetR_C"/>
</dbReference>
<dbReference type="PANTHER" id="PTHR47506">
    <property type="entry name" value="TRANSCRIPTIONAL REGULATORY PROTEIN"/>
    <property type="match status" value="1"/>
</dbReference>